<feature type="repeat" description="ANK" evidence="3">
    <location>
        <begin position="11"/>
        <end position="43"/>
    </location>
</feature>
<dbReference type="SMART" id="SM00248">
    <property type="entry name" value="ANK"/>
    <property type="match status" value="2"/>
</dbReference>
<dbReference type="InterPro" id="IPR051637">
    <property type="entry name" value="Ank_repeat_dom-contain_49"/>
</dbReference>
<proteinExistence type="predicted"/>
<dbReference type="PROSITE" id="PS50088">
    <property type="entry name" value="ANK_REPEAT"/>
    <property type="match status" value="2"/>
</dbReference>
<dbReference type="InterPro" id="IPR036770">
    <property type="entry name" value="Ankyrin_rpt-contain_sf"/>
</dbReference>
<dbReference type="Proteomes" id="UP001530400">
    <property type="component" value="Unassembled WGS sequence"/>
</dbReference>
<protein>
    <recommendedName>
        <fullName evidence="6">Ankyrin</fullName>
    </recommendedName>
</protein>
<dbReference type="PRINTS" id="PR01415">
    <property type="entry name" value="ANKYRIN"/>
</dbReference>
<accession>A0ABD3NA68</accession>
<gene>
    <name evidence="4" type="ORF">ACHAWO_002692</name>
</gene>
<dbReference type="Pfam" id="PF12796">
    <property type="entry name" value="Ank_2"/>
    <property type="match status" value="1"/>
</dbReference>
<evidence type="ECO:0000256" key="2">
    <source>
        <dbReference type="ARBA" id="ARBA00023043"/>
    </source>
</evidence>
<dbReference type="SUPFAM" id="SSF48403">
    <property type="entry name" value="Ankyrin repeat"/>
    <property type="match status" value="1"/>
</dbReference>
<evidence type="ECO:0000256" key="3">
    <source>
        <dbReference type="PROSITE-ProRule" id="PRU00023"/>
    </source>
</evidence>
<feature type="repeat" description="ANK" evidence="3">
    <location>
        <begin position="52"/>
        <end position="80"/>
    </location>
</feature>
<evidence type="ECO:0008006" key="6">
    <source>
        <dbReference type="Google" id="ProtNLM"/>
    </source>
</evidence>
<evidence type="ECO:0000313" key="4">
    <source>
        <dbReference type="EMBL" id="KAL3772862.1"/>
    </source>
</evidence>
<dbReference type="PANTHER" id="PTHR24180">
    <property type="entry name" value="CYCLIN-DEPENDENT KINASE INHIBITOR 2C-RELATED"/>
    <property type="match status" value="1"/>
</dbReference>
<keyword evidence="5" id="KW-1185">Reference proteome</keyword>
<dbReference type="Gene3D" id="1.25.40.20">
    <property type="entry name" value="Ankyrin repeat-containing domain"/>
    <property type="match status" value="1"/>
</dbReference>
<comment type="caution">
    <text evidence="4">The sequence shown here is derived from an EMBL/GenBank/DDBJ whole genome shotgun (WGS) entry which is preliminary data.</text>
</comment>
<name>A0ABD3NA68_9STRA</name>
<dbReference type="PROSITE" id="PS50297">
    <property type="entry name" value="ANK_REP_REGION"/>
    <property type="match status" value="2"/>
</dbReference>
<dbReference type="PANTHER" id="PTHR24180:SF45">
    <property type="entry name" value="POLY [ADP-RIBOSE] POLYMERASE TANKYRASE"/>
    <property type="match status" value="1"/>
</dbReference>
<evidence type="ECO:0000313" key="5">
    <source>
        <dbReference type="Proteomes" id="UP001530400"/>
    </source>
</evidence>
<dbReference type="AlphaFoldDB" id="A0ABD3NA68"/>
<reference evidence="4 5" key="1">
    <citation type="submission" date="2024-10" db="EMBL/GenBank/DDBJ databases">
        <title>Updated reference genomes for cyclostephanoid diatoms.</title>
        <authorList>
            <person name="Roberts W.R."/>
            <person name="Alverson A.J."/>
        </authorList>
    </citation>
    <scope>NUCLEOTIDE SEQUENCE [LARGE SCALE GENOMIC DNA]</scope>
    <source>
        <strain evidence="4 5">AJA010-31</strain>
    </source>
</reference>
<evidence type="ECO:0000256" key="1">
    <source>
        <dbReference type="ARBA" id="ARBA00022737"/>
    </source>
</evidence>
<dbReference type="InterPro" id="IPR002110">
    <property type="entry name" value="Ankyrin_rpt"/>
</dbReference>
<dbReference type="EMBL" id="JALLPJ020001258">
    <property type="protein sequence ID" value="KAL3772862.1"/>
    <property type="molecule type" value="Genomic_DNA"/>
</dbReference>
<keyword evidence="2 3" id="KW-0040">ANK repeat</keyword>
<organism evidence="4 5">
    <name type="scientific">Cyclotella atomus</name>
    <dbReference type="NCBI Taxonomy" id="382360"/>
    <lineage>
        <taxon>Eukaryota</taxon>
        <taxon>Sar</taxon>
        <taxon>Stramenopiles</taxon>
        <taxon>Ochrophyta</taxon>
        <taxon>Bacillariophyta</taxon>
        <taxon>Coscinodiscophyceae</taxon>
        <taxon>Thalassiosirophycidae</taxon>
        <taxon>Stephanodiscales</taxon>
        <taxon>Stephanodiscaceae</taxon>
        <taxon>Cyclotella</taxon>
    </lineage>
</organism>
<keyword evidence="1" id="KW-0677">Repeat</keyword>
<sequence length="139" mass="15456">MAFVRERIVRDGEHCLHLASLSGSTPIVALLLSKGADPDIRSTYSKGLRMHPLSWATYYGRHEIISLLLENGADPNADFDLGGDSFQNDEERKVTVLDVVEKIILDMSVDDERKGEFVEARNAIVKGGGLRWSTVKDEL</sequence>